<keyword evidence="2" id="KW-1185">Reference proteome</keyword>
<protein>
    <submittedName>
        <fullName evidence="1">Uncharacterized protein</fullName>
    </submittedName>
</protein>
<reference evidence="1 2" key="1">
    <citation type="journal article" date="2018" name="Mycol. Prog.">
        <title>Coniella lustricola, a new species from submerged detritus.</title>
        <authorList>
            <person name="Raudabaugh D.B."/>
            <person name="Iturriaga T."/>
            <person name="Carver A."/>
            <person name="Mondo S."/>
            <person name="Pangilinan J."/>
            <person name="Lipzen A."/>
            <person name="He G."/>
            <person name="Amirebrahimi M."/>
            <person name="Grigoriev I.V."/>
            <person name="Miller A.N."/>
        </authorList>
    </citation>
    <scope>NUCLEOTIDE SEQUENCE [LARGE SCALE GENOMIC DNA]</scope>
    <source>
        <strain evidence="1 2">B22-T-1</strain>
    </source>
</reference>
<feature type="non-terminal residue" evidence="1">
    <location>
        <position position="158"/>
    </location>
</feature>
<gene>
    <name evidence="1" type="ORF">BD289DRAFT_443208</name>
</gene>
<organism evidence="1 2">
    <name type="scientific">Coniella lustricola</name>
    <dbReference type="NCBI Taxonomy" id="2025994"/>
    <lineage>
        <taxon>Eukaryota</taxon>
        <taxon>Fungi</taxon>
        <taxon>Dikarya</taxon>
        <taxon>Ascomycota</taxon>
        <taxon>Pezizomycotina</taxon>
        <taxon>Sordariomycetes</taxon>
        <taxon>Sordariomycetidae</taxon>
        <taxon>Diaporthales</taxon>
        <taxon>Schizoparmaceae</taxon>
        <taxon>Coniella</taxon>
    </lineage>
</organism>
<sequence length="158" mass="18064">MTSTCGRNTSRPANPVCKLCNLSTYYYDFDLKINGARAVSTAILYIPAHTNPHKPPRQPFFDTLQMVPTDRCCFRSRWRSCRAEKDSVVHTLCHMLMLLHPVFGASACYVHLCRLQRNTCVSSNKTSLAYKWDLRLWVQHAQDCLFDNGGSLRPADLH</sequence>
<dbReference type="EMBL" id="KZ678587">
    <property type="protein sequence ID" value="PSR78876.1"/>
    <property type="molecule type" value="Genomic_DNA"/>
</dbReference>
<name>A0A2T2ZX98_9PEZI</name>
<accession>A0A2T2ZX98</accession>
<dbReference type="Proteomes" id="UP000241462">
    <property type="component" value="Unassembled WGS sequence"/>
</dbReference>
<evidence type="ECO:0000313" key="1">
    <source>
        <dbReference type="EMBL" id="PSR78876.1"/>
    </source>
</evidence>
<evidence type="ECO:0000313" key="2">
    <source>
        <dbReference type="Proteomes" id="UP000241462"/>
    </source>
</evidence>
<proteinExistence type="predicted"/>
<dbReference type="AlphaFoldDB" id="A0A2T2ZX98"/>
<dbReference type="InParanoid" id="A0A2T2ZX98"/>